<proteinExistence type="predicted"/>
<feature type="compositionally biased region" description="Basic residues" evidence="1">
    <location>
        <begin position="81"/>
        <end position="91"/>
    </location>
</feature>
<reference evidence="2 3" key="1">
    <citation type="submission" date="2024-04" db="EMBL/GenBank/DDBJ databases">
        <authorList>
            <person name="Fracassetti M."/>
        </authorList>
    </citation>
    <scope>NUCLEOTIDE SEQUENCE [LARGE SCALE GENOMIC DNA]</scope>
</reference>
<feature type="region of interest" description="Disordered" evidence="1">
    <location>
        <begin position="1"/>
        <end position="91"/>
    </location>
</feature>
<protein>
    <submittedName>
        <fullName evidence="2">Uncharacterized protein</fullName>
    </submittedName>
</protein>
<name>A0AAV2FJC7_9ROSI</name>
<dbReference type="Proteomes" id="UP001497516">
    <property type="component" value="Chromosome 6"/>
</dbReference>
<dbReference type="AlphaFoldDB" id="A0AAV2FJC7"/>
<organism evidence="2 3">
    <name type="scientific">Linum trigynum</name>
    <dbReference type="NCBI Taxonomy" id="586398"/>
    <lineage>
        <taxon>Eukaryota</taxon>
        <taxon>Viridiplantae</taxon>
        <taxon>Streptophyta</taxon>
        <taxon>Embryophyta</taxon>
        <taxon>Tracheophyta</taxon>
        <taxon>Spermatophyta</taxon>
        <taxon>Magnoliopsida</taxon>
        <taxon>eudicotyledons</taxon>
        <taxon>Gunneridae</taxon>
        <taxon>Pentapetalae</taxon>
        <taxon>rosids</taxon>
        <taxon>fabids</taxon>
        <taxon>Malpighiales</taxon>
        <taxon>Linaceae</taxon>
        <taxon>Linum</taxon>
    </lineage>
</organism>
<dbReference type="EMBL" id="OZ034819">
    <property type="protein sequence ID" value="CAL1398399.1"/>
    <property type="molecule type" value="Genomic_DNA"/>
</dbReference>
<keyword evidence="3" id="KW-1185">Reference proteome</keyword>
<gene>
    <name evidence="2" type="ORF">LTRI10_LOCUS38633</name>
</gene>
<evidence type="ECO:0000313" key="3">
    <source>
        <dbReference type="Proteomes" id="UP001497516"/>
    </source>
</evidence>
<evidence type="ECO:0000313" key="2">
    <source>
        <dbReference type="EMBL" id="CAL1398399.1"/>
    </source>
</evidence>
<accession>A0AAV2FJC7</accession>
<evidence type="ECO:0000256" key="1">
    <source>
        <dbReference type="SAM" id="MobiDB-lite"/>
    </source>
</evidence>
<feature type="compositionally biased region" description="Basic residues" evidence="1">
    <location>
        <begin position="64"/>
        <end position="73"/>
    </location>
</feature>
<sequence length="91" mass="9741">MTAEGSKCQGTPAEVWEIEENPLAGDQHHPQPSPTAAGGRGACQKVNGARTGDGAAETSAKNGKYGHPKRRNAKRFESSKPKSKRDKLTRK</sequence>